<comment type="subcellular location">
    <subcellularLocation>
        <location evidence="1">Nucleus</location>
    </subcellularLocation>
</comment>
<reference evidence="12" key="1">
    <citation type="submission" date="2021-03" db="EMBL/GenBank/DDBJ databases">
        <title>Chromosome level genome of the anhydrobiotic midge Polypedilum vanderplanki.</title>
        <authorList>
            <person name="Yoshida Y."/>
            <person name="Kikawada T."/>
            <person name="Gusev O."/>
        </authorList>
    </citation>
    <scope>NUCLEOTIDE SEQUENCE</scope>
    <source>
        <strain evidence="12">NIAS01</strain>
        <tissue evidence="12">Whole body or cell culture</tissue>
    </source>
</reference>
<keyword evidence="8" id="KW-0539">Nucleus</keyword>
<gene>
    <name evidence="12" type="ORF">PVAND_003329</name>
</gene>
<evidence type="ECO:0000256" key="9">
    <source>
        <dbReference type="PROSITE-ProRule" id="PRU00042"/>
    </source>
</evidence>
<proteinExistence type="predicted"/>
<dbReference type="SMART" id="SM00355">
    <property type="entry name" value="ZnF_C2H2"/>
    <property type="match status" value="12"/>
</dbReference>
<keyword evidence="7" id="KW-0804">Transcription</keyword>
<accession>A0A9J6BTR4</accession>
<dbReference type="GO" id="GO:0008270">
    <property type="term" value="F:zinc ion binding"/>
    <property type="evidence" value="ECO:0007669"/>
    <property type="project" value="UniProtKB-KW"/>
</dbReference>
<feature type="domain" description="C2H2-type" evidence="11">
    <location>
        <begin position="434"/>
        <end position="462"/>
    </location>
</feature>
<feature type="domain" description="C2H2-type" evidence="11">
    <location>
        <begin position="239"/>
        <end position="266"/>
    </location>
</feature>
<dbReference type="PANTHER" id="PTHR47772:SF13">
    <property type="entry name" value="GASTRULA ZINC FINGER PROTEIN XLCGF49.1-LIKE-RELATED"/>
    <property type="match status" value="1"/>
</dbReference>
<dbReference type="GO" id="GO:0048729">
    <property type="term" value="P:tissue morphogenesis"/>
    <property type="evidence" value="ECO:0007669"/>
    <property type="project" value="UniProtKB-ARBA"/>
</dbReference>
<keyword evidence="6" id="KW-0805">Transcription regulation</keyword>
<dbReference type="OrthoDB" id="7785365at2759"/>
<feature type="domain" description="C2H2-type" evidence="11">
    <location>
        <begin position="342"/>
        <end position="372"/>
    </location>
</feature>
<dbReference type="Pfam" id="PF00096">
    <property type="entry name" value="zf-C2H2"/>
    <property type="match status" value="7"/>
</dbReference>
<protein>
    <recommendedName>
        <fullName evidence="11">C2H2-type domain-containing protein</fullName>
    </recommendedName>
</protein>
<dbReference type="InterPro" id="IPR013087">
    <property type="entry name" value="Znf_C2H2_type"/>
</dbReference>
<name>A0A9J6BTR4_POLVA</name>
<dbReference type="EMBL" id="JADBJN010000003">
    <property type="protein sequence ID" value="KAG5673268.1"/>
    <property type="molecule type" value="Genomic_DNA"/>
</dbReference>
<dbReference type="GO" id="GO:0048598">
    <property type="term" value="P:embryonic morphogenesis"/>
    <property type="evidence" value="ECO:0007669"/>
    <property type="project" value="UniProtKB-ARBA"/>
</dbReference>
<keyword evidence="2" id="KW-0479">Metal-binding</keyword>
<dbReference type="InterPro" id="IPR012934">
    <property type="entry name" value="Znf_AD"/>
</dbReference>
<evidence type="ECO:0000313" key="12">
    <source>
        <dbReference type="EMBL" id="KAG5673268.1"/>
    </source>
</evidence>
<keyword evidence="4 9" id="KW-0863">Zinc-finger</keyword>
<evidence type="ECO:0000313" key="13">
    <source>
        <dbReference type="Proteomes" id="UP001107558"/>
    </source>
</evidence>
<evidence type="ECO:0000256" key="5">
    <source>
        <dbReference type="ARBA" id="ARBA00022833"/>
    </source>
</evidence>
<sequence length="556" mass="66184">MDSRLIKAYCQFCLNLQTAESSRMPITRKIKQGFFDITQKKLNTTVFCEFICCEPCLEELESVQKFRTKLLANQKVLEQLNEERRLKYDQDEEIEQIITEEIIVQEECIKTLENGQLIEDDMVVEYLEEEEQIEIIEEFDEEGRSEETLNMTENEIETVKESINEQANVKRKYQRKRLKTPIKCPKCDRQFFYKSYFTFHFKDVHQDQCEVCHHCGKVFKNSRRLNSHVLIHNIGEKRFKCDVCSKEFNYSGDLLRHKRIHENIKNYHCPVENCNKSFVQSYALKLHLDVHNNVRYACDNCGSKFSVKTTLKNHMLKCVNGIATYRTPRYRTKDSNQTKERYKCFIESCEREFSSRKYLGVHLEKNHQIKMENFENTCLQCQETFENIGDYAKHVKIHSCNFVCEMCKLRFKTEEKLQAHIKRLHKEGDDNRPFACNECGARFKRTEHLRGHQLYKHSDVKKFECSECPLKFRQRGEFNVHMRVHQNVTPFSCWKCAHVCKTSSNLRQHMRLVHDGETNIYCCDICQATFKYNVDLSHHKKDHSTIFEIVEINNVS</sequence>
<evidence type="ECO:0000256" key="6">
    <source>
        <dbReference type="ARBA" id="ARBA00023015"/>
    </source>
</evidence>
<feature type="domain" description="C2H2-type" evidence="11">
    <location>
        <begin position="182"/>
        <end position="210"/>
    </location>
</feature>
<dbReference type="PANTHER" id="PTHR47772">
    <property type="entry name" value="ZINC FINGER PROTEIN 200"/>
    <property type="match status" value="1"/>
</dbReference>
<dbReference type="InterPro" id="IPR036236">
    <property type="entry name" value="Znf_C2H2_sf"/>
</dbReference>
<dbReference type="Pfam" id="PF13912">
    <property type="entry name" value="zf-C2H2_6"/>
    <property type="match status" value="1"/>
</dbReference>
<dbReference type="GO" id="GO:0005634">
    <property type="term" value="C:nucleus"/>
    <property type="evidence" value="ECO:0007669"/>
    <property type="project" value="UniProtKB-SubCell"/>
</dbReference>
<keyword evidence="3" id="KW-0677">Repeat</keyword>
<evidence type="ECO:0000256" key="1">
    <source>
        <dbReference type="ARBA" id="ARBA00004123"/>
    </source>
</evidence>
<feature type="domain" description="C2H2-type" evidence="11">
    <location>
        <begin position="267"/>
        <end position="296"/>
    </location>
</feature>
<evidence type="ECO:0000256" key="4">
    <source>
        <dbReference type="ARBA" id="ARBA00022771"/>
    </source>
</evidence>
<feature type="domain" description="C2H2-type" evidence="11">
    <location>
        <begin position="210"/>
        <end position="232"/>
    </location>
</feature>
<evidence type="ECO:0000256" key="10">
    <source>
        <dbReference type="SAM" id="Coils"/>
    </source>
</evidence>
<evidence type="ECO:0000256" key="8">
    <source>
        <dbReference type="ARBA" id="ARBA00023242"/>
    </source>
</evidence>
<keyword evidence="10" id="KW-0175">Coiled coil</keyword>
<feature type="domain" description="C2H2-type" evidence="11">
    <location>
        <begin position="296"/>
        <end position="328"/>
    </location>
</feature>
<dbReference type="FunFam" id="3.30.160.60:FF:000624">
    <property type="entry name" value="zinc finger protein 697"/>
    <property type="match status" value="1"/>
</dbReference>
<feature type="domain" description="C2H2-type" evidence="11">
    <location>
        <begin position="521"/>
        <end position="544"/>
    </location>
</feature>
<feature type="coiled-coil region" evidence="10">
    <location>
        <begin position="149"/>
        <end position="176"/>
    </location>
</feature>
<evidence type="ECO:0000256" key="7">
    <source>
        <dbReference type="ARBA" id="ARBA00023163"/>
    </source>
</evidence>
<dbReference type="FunFam" id="3.30.160.60:FF:000100">
    <property type="entry name" value="Zinc finger 45-like"/>
    <property type="match status" value="1"/>
</dbReference>
<evidence type="ECO:0000256" key="2">
    <source>
        <dbReference type="ARBA" id="ARBA00022723"/>
    </source>
</evidence>
<feature type="domain" description="C2H2-type" evidence="11">
    <location>
        <begin position="463"/>
        <end position="490"/>
    </location>
</feature>
<dbReference type="SMART" id="SM00868">
    <property type="entry name" value="zf-AD"/>
    <property type="match status" value="1"/>
</dbReference>
<keyword evidence="13" id="KW-1185">Reference proteome</keyword>
<organism evidence="12 13">
    <name type="scientific">Polypedilum vanderplanki</name>
    <name type="common">Sleeping chironomid midge</name>
    <dbReference type="NCBI Taxonomy" id="319348"/>
    <lineage>
        <taxon>Eukaryota</taxon>
        <taxon>Metazoa</taxon>
        <taxon>Ecdysozoa</taxon>
        <taxon>Arthropoda</taxon>
        <taxon>Hexapoda</taxon>
        <taxon>Insecta</taxon>
        <taxon>Pterygota</taxon>
        <taxon>Neoptera</taxon>
        <taxon>Endopterygota</taxon>
        <taxon>Diptera</taxon>
        <taxon>Nematocera</taxon>
        <taxon>Chironomoidea</taxon>
        <taxon>Chironomidae</taxon>
        <taxon>Chironominae</taxon>
        <taxon>Polypedilum</taxon>
        <taxon>Polypedilum</taxon>
    </lineage>
</organism>
<dbReference type="PROSITE" id="PS50157">
    <property type="entry name" value="ZINC_FINGER_C2H2_2"/>
    <property type="match status" value="11"/>
</dbReference>
<feature type="domain" description="C2H2-type" evidence="11">
    <location>
        <begin position="491"/>
        <end position="519"/>
    </location>
</feature>
<dbReference type="InterPro" id="IPR050636">
    <property type="entry name" value="C2H2-ZF_domain-containing"/>
</dbReference>
<keyword evidence="5" id="KW-0862">Zinc</keyword>
<evidence type="ECO:0000256" key="3">
    <source>
        <dbReference type="ARBA" id="ARBA00022737"/>
    </source>
</evidence>
<dbReference type="AlphaFoldDB" id="A0A9J6BTR4"/>
<evidence type="ECO:0000259" key="11">
    <source>
        <dbReference type="PROSITE" id="PS50157"/>
    </source>
</evidence>
<comment type="caution">
    <text evidence="12">The sequence shown here is derived from an EMBL/GenBank/DDBJ whole genome shotgun (WGS) entry which is preliminary data.</text>
</comment>
<dbReference type="Gene3D" id="3.30.160.60">
    <property type="entry name" value="Classic Zinc Finger"/>
    <property type="match status" value="8"/>
</dbReference>
<dbReference type="Proteomes" id="UP001107558">
    <property type="component" value="Chromosome 3"/>
</dbReference>
<dbReference type="PROSITE" id="PS00028">
    <property type="entry name" value="ZINC_FINGER_C2H2_1"/>
    <property type="match status" value="9"/>
</dbReference>
<feature type="domain" description="C2H2-type" evidence="11">
    <location>
        <begin position="402"/>
        <end position="430"/>
    </location>
</feature>
<dbReference type="SUPFAM" id="SSF57667">
    <property type="entry name" value="beta-beta-alpha zinc fingers"/>
    <property type="match status" value="5"/>
</dbReference>